<protein>
    <submittedName>
        <fullName evidence="1">DUF2935 domain-containing protein</fullName>
    </submittedName>
</protein>
<organism evidence="1 2">
    <name type="scientific">Candidatus Mediterraneibacter stercorigallinarum</name>
    <dbReference type="NCBI Taxonomy" id="2838686"/>
    <lineage>
        <taxon>Bacteria</taxon>
        <taxon>Bacillati</taxon>
        <taxon>Bacillota</taxon>
        <taxon>Clostridia</taxon>
        <taxon>Lachnospirales</taxon>
        <taxon>Lachnospiraceae</taxon>
        <taxon>Mediterraneibacter</taxon>
    </lineage>
</organism>
<dbReference type="Pfam" id="PF11155">
    <property type="entry name" value="DUF2935"/>
    <property type="match status" value="2"/>
</dbReference>
<dbReference type="AlphaFoldDB" id="A0A9D2D9Q0"/>
<accession>A0A9D2D9Q0</accession>
<dbReference type="SUPFAM" id="SSF158430">
    <property type="entry name" value="Bacillus cereus metalloprotein-like"/>
    <property type="match status" value="2"/>
</dbReference>
<proteinExistence type="predicted"/>
<reference evidence="1" key="1">
    <citation type="journal article" date="2021" name="PeerJ">
        <title>Extensive microbial diversity within the chicken gut microbiome revealed by metagenomics and culture.</title>
        <authorList>
            <person name="Gilroy R."/>
            <person name="Ravi A."/>
            <person name="Getino M."/>
            <person name="Pursley I."/>
            <person name="Horton D.L."/>
            <person name="Alikhan N.F."/>
            <person name="Baker D."/>
            <person name="Gharbi K."/>
            <person name="Hall N."/>
            <person name="Watson M."/>
            <person name="Adriaenssens E.M."/>
            <person name="Foster-Nyarko E."/>
            <person name="Jarju S."/>
            <person name="Secka A."/>
            <person name="Antonio M."/>
            <person name="Oren A."/>
            <person name="Chaudhuri R.R."/>
            <person name="La Ragione R."/>
            <person name="Hildebrand F."/>
            <person name="Pallen M.J."/>
        </authorList>
    </citation>
    <scope>NUCLEOTIDE SEQUENCE</scope>
    <source>
        <strain evidence="1">ChiGjej1B1-13045</strain>
    </source>
</reference>
<evidence type="ECO:0000313" key="1">
    <source>
        <dbReference type="EMBL" id="HIZ12844.1"/>
    </source>
</evidence>
<comment type="caution">
    <text evidence="1">The sequence shown here is derived from an EMBL/GenBank/DDBJ whole genome shotgun (WGS) entry which is preliminary data.</text>
</comment>
<dbReference type="Gene3D" id="1.20.1260.120">
    <property type="entry name" value="Protein of unknown function DUF2935"/>
    <property type="match status" value="1"/>
</dbReference>
<name>A0A9D2D9Q0_9FIRM</name>
<dbReference type="InterPro" id="IPR021328">
    <property type="entry name" value="CotB-like"/>
</dbReference>
<evidence type="ECO:0000313" key="2">
    <source>
        <dbReference type="Proteomes" id="UP000824017"/>
    </source>
</evidence>
<sequence>MNDYVTLSLESHLFFARIMKEHSLFLEAGFPCCEKDFIEEADRFRRKFEELLHDVIKLSDGHIQESVLNSGELFTEFTIPAEKRTMSLSGVPINTGITEETRRLRCGCIQTANRPLYQPVRRINERAYRLLGELIRFKERILQRVNSGKLFTANYPLLIEHIIREAKLYRDIVEQLLTNRNICYQNFYETEEFWNQIMMEHAWFIRGLLDPSEAQLIETADDFSKDYARLLDTARKRDRLANGMTERTLQETIKYRDFKAAGAKGILGGQISSIILPLLADHVLREANHYIRILETKKTR</sequence>
<dbReference type="Proteomes" id="UP000824017">
    <property type="component" value="Unassembled WGS sequence"/>
</dbReference>
<dbReference type="EMBL" id="DXCD01000074">
    <property type="protein sequence ID" value="HIZ12844.1"/>
    <property type="molecule type" value="Genomic_DNA"/>
</dbReference>
<reference evidence="1" key="2">
    <citation type="submission" date="2021-04" db="EMBL/GenBank/DDBJ databases">
        <authorList>
            <person name="Gilroy R."/>
        </authorList>
    </citation>
    <scope>NUCLEOTIDE SEQUENCE</scope>
    <source>
        <strain evidence="1">ChiGjej1B1-13045</strain>
    </source>
</reference>
<gene>
    <name evidence="1" type="ORF">H9817_02800</name>
</gene>